<feature type="domain" description="Glycosyltransferase 2-like" evidence="3">
    <location>
        <begin position="35"/>
        <end position="192"/>
    </location>
</feature>
<evidence type="ECO:0000256" key="1">
    <source>
        <dbReference type="SAM" id="MobiDB-lite"/>
    </source>
</evidence>
<dbReference type="InterPro" id="IPR001173">
    <property type="entry name" value="Glyco_trans_2-like"/>
</dbReference>
<dbReference type="CDD" id="cd04179">
    <property type="entry name" value="DPM_DPG-synthase_like"/>
    <property type="match status" value="1"/>
</dbReference>
<proteinExistence type="predicted"/>
<dbReference type="HOGENOM" id="CLU_033536_7_3_2"/>
<dbReference type="EMBL" id="HE964772">
    <property type="protein sequence ID" value="CCJ36861.1"/>
    <property type="molecule type" value="Genomic_DNA"/>
</dbReference>
<dbReference type="InterPro" id="IPR050256">
    <property type="entry name" value="Glycosyltransferase_2"/>
</dbReference>
<name>I7KDI4_METBM</name>
<feature type="region of interest" description="Disordered" evidence="1">
    <location>
        <begin position="1"/>
        <end position="23"/>
    </location>
</feature>
<dbReference type="PANTHER" id="PTHR48090:SF7">
    <property type="entry name" value="RFBJ PROTEIN"/>
    <property type="match status" value="1"/>
</dbReference>
<dbReference type="InterPro" id="IPR029044">
    <property type="entry name" value="Nucleotide-diphossugar_trans"/>
</dbReference>
<protein>
    <submittedName>
        <fullName evidence="4">Dolichol-phosphate mannosyltransferase</fullName>
        <ecNumber evidence="4">2.4.1.83</ecNumber>
    </submittedName>
</protein>
<evidence type="ECO:0000259" key="3">
    <source>
        <dbReference type="Pfam" id="PF00535"/>
    </source>
</evidence>
<reference evidence="5" key="1">
    <citation type="journal article" date="2012" name="J. Bacteriol.">
        <title>Complete genome sequence of the hydrogenotrophic, methanogenic archaeon Methanoculleus bourgensis strain MS2T, isolated from a sewage sludge digester.</title>
        <authorList>
            <person name="Maus I."/>
            <person name="Wibberg D."/>
            <person name="Stantscheff R."/>
            <person name="Eikmeyer F.G."/>
            <person name="Seffner A."/>
            <person name="Boelter J."/>
            <person name="Szczepanowski R."/>
            <person name="Blom J."/>
            <person name="Jaenicke S."/>
            <person name="Konig H."/>
            <person name="Puhler A."/>
            <person name="Schluter A."/>
        </authorList>
    </citation>
    <scope>NUCLEOTIDE SEQUENCE [LARGE SCALE GENOMIC DNA]</scope>
    <source>
        <strain evidence="5">ATCC 43281 / DSM 3045 / OCM 15 / MS2</strain>
    </source>
</reference>
<keyword evidence="2" id="KW-0472">Membrane</keyword>
<dbReference type="PATRIC" id="fig|1201294.9.peg.2131"/>
<sequence length="334" mass="37244">MPRARSPGLATCMRSPYTTQSDNSIPMKIERDEVCIFIPTLNEAPTIGDLVREFRERGFEHILVMDGNSTDGTPDIARAAGATVRTQTGKGKGNAIIEAVRIIDKPYVLMLDGDGTYAPDDAEKMLDPLALGFDHVIGNRLVNPDGGAFTRLNLLGNQILNLMFKIAHGRDLRDILSGYRAFTLRSIRQMTLKEAGFEIETEMAVETVRNGQRVTVVPVRYLSRPGTVTKLNPFQDGARIFSTIYRLAKMNNPIFYFGIIGLFISLAGGITGVYVILEWLKNIEHLPLTILTVLLITIGFQIFMFGVISDMLLGFHRETLHQLEELQNPPRPPR</sequence>
<keyword evidence="2" id="KW-1133">Transmembrane helix</keyword>
<dbReference type="Proteomes" id="UP000009007">
    <property type="component" value="Chromosome I"/>
</dbReference>
<dbReference type="KEGG" id="mbg:BN140_1939"/>
<dbReference type="AlphaFoldDB" id="I7KDI4"/>
<keyword evidence="5" id="KW-1185">Reference proteome</keyword>
<dbReference type="STRING" id="1201294.BN140_1939"/>
<dbReference type="Gene3D" id="3.90.550.10">
    <property type="entry name" value="Spore Coat Polysaccharide Biosynthesis Protein SpsA, Chain A"/>
    <property type="match status" value="1"/>
</dbReference>
<dbReference type="EC" id="2.4.1.83" evidence="4"/>
<evidence type="ECO:0000256" key="2">
    <source>
        <dbReference type="SAM" id="Phobius"/>
    </source>
</evidence>
<accession>I7KDI4</accession>
<dbReference type="SUPFAM" id="SSF53448">
    <property type="entry name" value="Nucleotide-diphospho-sugar transferases"/>
    <property type="match status" value="1"/>
</dbReference>
<keyword evidence="2" id="KW-0812">Transmembrane</keyword>
<organism evidence="4 5">
    <name type="scientific">Methanoculleus bourgensis (strain ATCC 43281 / DSM 3045 / OCM 15 / MS2)</name>
    <name type="common">Methanogenium bourgense</name>
    <dbReference type="NCBI Taxonomy" id="1201294"/>
    <lineage>
        <taxon>Archaea</taxon>
        <taxon>Methanobacteriati</taxon>
        <taxon>Methanobacteriota</taxon>
        <taxon>Stenosarchaea group</taxon>
        <taxon>Methanomicrobia</taxon>
        <taxon>Methanomicrobiales</taxon>
        <taxon>Methanomicrobiaceae</taxon>
        <taxon>Methanoculleus</taxon>
    </lineage>
</organism>
<feature type="transmembrane region" description="Helical" evidence="2">
    <location>
        <begin position="288"/>
        <end position="308"/>
    </location>
</feature>
<dbReference type="GO" id="GO:0004582">
    <property type="term" value="F:dolichyl-phosphate beta-D-mannosyltransferase activity"/>
    <property type="evidence" value="ECO:0007669"/>
    <property type="project" value="UniProtKB-EC"/>
</dbReference>
<dbReference type="PANTHER" id="PTHR48090">
    <property type="entry name" value="UNDECAPRENYL-PHOSPHATE 4-DEOXY-4-FORMAMIDO-L-ARABINOSE TRANSFERASE-RELATED"/>
    <property type="match status" value="1"/>
</dbReference>
<dbReference type="BioCyc" id="MBOU1201294:BN140_RS09705-MONOMER"/>
<dbReference type="NCBIfam" id="TIGR04182">
    <property type="entry name" value="glyco_TIGR04182"/>
    <property type="match status" value="1"/>
</dbReference>
<evidence type="ECO:0000313" key="5">
    <source>
        <dbReference type="Proteomes" id="UP000009007"/>
    </source>
</evidence>
<feature type="transmembrane region" description="Helical" evidence="2">
    <location>
        <begin position="254"/>
        <end position="276"/>
    </location>
</feature>
<dbReference type="InterPro" id="IPR026456">
    <property type="entry name" value="GCTrfase_AglJ"/>
</dbReference>
<keyword evidence="4" id="KW-0328">Glycosyltransferase</keyword>
<dbReference type="Pfam" id="PF00535">
    <property type="entry name" value="Glycos_transf_2"/>
    <property type="match status" value="1"/>
</dbReference>
<keyword evidence="4" id="KW-0808">Transferase</keyword>
<gene>
    <name evidence="4" type="ordered locus">BN140_1939</name>
</gene>
<evidence type="ECO:0000313" key="4">
    <source>
        <dbReference type="EMBL" id="CCJ36861.1"/>
    </source>
</evidence>